<dbReference type="PANTHER" id="PTHR43084:SF1">
    <property type="entry name" value="PERSULFIDE DIOXYGENASE ETHE1, MITOCHONDRIAL"/>
    <property type="match status" value="1"/>
</dbReference>
<dbReference type="SMART" id="SM00849">
    <property type="entry name" value="Lactamase_B"/>
    <property type="match status" value="1"/>
</dbReference>
<dbReference type="GO" id="GO:0070813">
    <property type="term" value="P:hydrogen sulfide metabolic process"/>
    <property type="evidence" value="ECO:0007669"/>
    <property type="project" value="TreeGrafter"/>
</dbReference>
<evidence type="ECO:0000256" key="1">
    <source>
        <dbReference type="ARBA" id="ARBA00022723"/>
    </source>
</evidence>
<dbReference type="Pfam" id="PF00753">
    <property type="entry name" value="Lactamase_B"/>
    <property type="match status" value="1"/>
</dbReference>
<dbReference type="CDD" id="cd07724">
    <property type="entry name" value="POD-like_MBL-fold"/>
    <property type="match status" value="1"/>
</dbReference>
<dbReference type="Proteomes" id="UP000724672">
    <property type="component" value="Unassembled WGS sequence"/>
</dbReference>
<dbReference type="SUPFAM" id="SSF52821">
    <property type="entry name" value="Rhodanese/Cell cycle control phosphatase"/>
    <property type="match status" value="2"/>
</dbReference>
<proteinExistence type="predicted"/>
<dbReference type="SUPFAM" id="SSF56281">
    <property type="entry name" value="Metallo-hydrolase/oxidoreductase"/>
    <property type="match status" value="1"/>
</dbReference>
<comment type="caution">
    <text evidence="3">The sequence shown here is derived from an EMBL/GenBank/DDBJ whole genome shotgun (WGS) entry which is preliminary data.</text>
</comment>
<keyword evidence="1" id="KW-0479">Metal-binding</keyword>
<dbReference type="Pfam" id="PF00581">
    <property type="entry name" value="Rhodanese"/>
    <property type="match status" value="2"/>
</dbReference>
<dbReference type="PANTHER" id="PTHR43084">
    <property type="entry name" value="PERSULFIDE DIOXYGENASE ETHE1"/>
    <property type="match status" value="1"/>
</dbReference>
<dbReference type="InterPro" id="IPR044528">
    <property type="entry name" value="POD-like_MBL-fold"/>
</dbReference>
<evidence type="ECO:0000259" key="2">
    <source>
        <dbReference type="PROSITE" id="PS50206"/>
    </source>
</evidence>
<feature type="domain" description="Rhodanese" evidence="2">
    <location>
        <begin position="262"/>
        <end position="453"/>
    </location>
</feature>
<dbReference type="InterPro" id="IPR051682">
    <property type="entry name" value="Mito_Persulfide_Diox"/>
</dbReference>
<dbReference type="PROSITE" id="PS50206">
    <property type="entry name" value="RHODANESE_3"/>
    <property type="match status" value="1"/>
</dbReference>
<dbReference type="SMART" id="SM00450">
    <property type="entry name" value="RHOD"/>
    <property type="match status" value="2"/>
</dbReference>
<sequence length="454" mass="51945">MFFKQIKTEGLAHFSYLIGDGKEMAVIDPRRDIGIYLEEARKAGMNIKYVFETHRNEDYIVGSLEIQEKTDAKVYISGHEDLGHVYGEKLYDGDTIKVGSLTIKGIHTPGHTLGHMSYGLYEENHEKPYMIFTGDCLFMGDLGRTDFYGEENLEKMTGLLYDSIFNKLIPLGDEVLIFPAHGAGSACGDTIDERPYTTLGYEKANNSELQVRSKEEFIEGFARMRLKPRYFERIEECNVKGAEFVGEEVLLKSLWLEEIEKSDKDLTLIDTRSKEAYFGGHIPGSIYFIRENISSYMGSVLHPDTPIAFIIDDNEEEKLKDLYWFSRRMGFEKIKGFVANGISQWESIGKDLETLQTITAEKYIEIANENEDYILLDVRKNNELEEEDPSKNRMNIPLQNLYKDWEEIPSNKTIYVLCRTGERSTIAASFIKSKGYDPQVISGGIQTLKTLLNK</sequence>
<dbReference type="GO" id="GO:0050313">
    <property type="term" value="F:sulfur dioxygenase activity"/>
    <property type="evidence" value="ECO:0007669"/>
    <property type="project" value="InterPro"/>
</dbReference>
<keyword evidence="4" id="KW-1185">Reference proteome</keyword>
<organism evidence="3 4">
    <name type="scientific">Anaeromonas frigoriresistens</name>
    <dbReference type="NCBI Taxonomy" id="2683708"/>
    <lineage>
        <taxon>Bacteria</taxon>
        <taxon>Bacillati</taxon>
        <taxon>Bacillota</taxon>
        <taxon>Tissierellia</taxon>
        <taxon>Tissierellales</taxon>
        <taxon>Thermohalobacteraceae</taxon>
        <taxon>Anaeromonas</taxon>
    </lineage>
</organism>
<dbReference type="RefSeq" id="WP_203367328.1">
    <property type="nucleotide sequence ID" value="NZ_WSFT01000050.1"/>
</dbReference>
<dbReference type="Gene3D" id="3.60.15.10">
    <property type="entry name" value="Ribonuclease Z/Hydroxyacylglutathione hydrolase-like"/>
    <property type="match status" value="1"/>
</dbReference>
<protein>
    <submittedName>
        <fullName evidence="3">MBL fold metallo-hydrolase</fullName>
    </submittedName>
</protein>
<accession>A0A942ZA25</accession>
<dbReference type="InterPro" id="IPR001279">
    <property type="entry name" value="Metallo-B-lactamas"/>
</dbReference>
<dbReference type="InterPro" id="IPR001763">
    <property type="entry name" value="Rhodanese-like_dom"/>
</dbReference>
<dbReference type="GO" id="GO:0006749">
    <property type="term" value="P:glutathione metabolic process"/>
    <property type="evidence" value="ECO:0007669"/>
    <property type="project" value="InterPro"/>
</dbReference>
<evidence type="ECO:0000313" key="3">
    <source>
        <dbReference type="EMBL" id="MBS4539405.1"/>
    </source>
</evidence>
<gene>
    <name evidence="3" type="ORF">GOQ27_13090</name>
</gene>
<dbReference type="EMBL" id="WSFT01000050">
    <property type="protein sequence ID" value="MBS4539405.1"/>
    <property type="molecule type" value="Genomic_DNA"/>
</dbReference>
<name>A0A942ZA25_9FIRM</name>
<dbReference type="GO" id="GO:0046872">
    <property type="term" value="F:metal ion binding"/>
    <property type="evidence" value="ECO:0007669"/>
    <property type="project" value="UniProtKB-KW"/>
</dbReference>
<dbReference type="Gene3D" id="3.40.250.10">
    <property type="entry name" value="Rhodanese-like domain"/>
    <property type="match status" value="2"/>
</dbReference>
<dbReference type="AlphaFoldDB" id="A0A942ZA25"/>
<reference evidence="3" key="1">
    <citation type="submission" date="2019-12" db="EMBL/GenBank/DDBJ databases">
        <title>Clostridiaceae gen. nov. sp. nov., isolated from sediment in Xinjiang, China.</title>
        <authorList>
            <person name="Zhang R."/>
        </authorList>
    </citation>
    <scope>NUCLEOTIDE SEQUENCE</scope>
    <source>
        <strain evidence="3">D2Q-11</strain>
    </source>
</reference>
<evidence type="ECO:0000313" key="4">
    <source>
        <dbReference type="Proteomes" id="UP000724672"/>
    </source>
</evidence>
<dbReference type="InterPro" id="IPR036866">
    <property type="entry name" value="RibonucZ/Hydroxyglut_hydro"/>
</dbReference>
<dbReference type="InterPro" id="IPR036873">
    <property type="entry name" value="Rhodanese-like_dom_sf"/>
</dbReference>